<dbReference type="AlphaFoldDB" id="A0AAV6V787"/>
<organism evidence="1 2">
    <name type="scientific">Oedothorax gibbosus</name>
    <dbReference type="NCBI Taxonomy" id="931172"/>
    <lineage>
        <taxon>Eukaryota</taxon>
        <taxon>Metazoa</taxon>
        <taxon>Ecdysozoa</taxon>
        <taxon>Arthropoda</taxon>
        <taxon>Chelicerata</taxon>
        <taxon>Arachnida</taxon>
        <taxon>Araneae</taxon>
        <taxon>Araneomorphae</taxon>
        <taxon>Entelegynae</taxon>
        <taxon>Araneoidea</taxon>
        <taxon>Linyphiidae</taxon>
        <taxon>Erigoninae</taxon>
        <taxon>Oedothorax</taxon>
    </lineage>
</organism>
<name>A0AAV6V787_9ARAC</name>
<comment type="caution">
    <text evidence="1">The sequence shown here is derived from an EMBL/GenBank/DDBJ whole genome shotgun (WGS) entry which is preliminary data.</text>
</comment>
<sequence length="80" mass="8759">MGPLCAGEGGVLGRMRGGAPSVRYRGFVVRGQSVATLPLEIRIKISRFKYRQGGCSLRDIAKKWRLAEPIGVGILFCPHF</sequence>
<accession>A0AAV6V787</accession>
<evidence type="ECO:0000313" key="2">
    <source>
        <dbReference type="Proteomes" id="UP000827092"/>
    </source>
</evidence>
<dbReference type="Proteomes" id="UP000827092">
    <property type="component" value="Unassembled WGS sequence"/>
</dbReference>
<protein>
    <submittedName>
        <fullName evidence="1">Uncharacterized protein</fullName>
    </submittedName>
</protein>
<dbReference type="EMBL" id="JAFNEN010000137">
    <property type="protein sequence ID" value="KAG8192615.1"/>
    <property type="molecule type" value="Genomic_DNA"/>
</dbReference>
<evidence type="ECO:0000313" key="1">
    <source>
        <dbReference type="EMBL" id="KAG8192615.1"/>
    </source>
</evidence>
<gene>
    <name evidence="1" type="ORF">JTE90_017180</name>
</gene>
<reference evidence="1 2" key="1">
    <citation type="journal article" date="2022" name="Nat. Ecol. Evol.">
        <title>A masculinizing supergene underlies an exaggerated male reproductive morph in a spider.</title>
        <authorList>
            <person name="Hendrickx F."/>
            <person name="De Corte Z."/>
            <person name="Sonet G."/>
            <person name="Van Belleghem S.M."/>
            <person name="Kostlbacher S."/>
            <person name="Vangestel C."/>
        </authorList>
    </citation>
    <scope>NUCLEOTIDE SEQUENCE [LARGE SCALE GENOMIC DNA]</scope>
    <source>
        <strain evidence="1">W744_W776</strain>
    </source>
</reference>
<proteinExistence type="predicted"/>
<keyword evidence="2" id="KW-1185">Reference proteome</keyword>